<dbReference type="EMBL" id="JBHSPH010000002">
    <property type="protein sequence ID" value="MFC5861914.1"/>
    <property type="molecule type" value="Genomic_DNA"/>
</dbReference>
<dbReference type="SUPFAM" id="SSF51182">
    <property type="entry name" value="RmlC-like cupins"/>
    <property type="match status" value="1"/>
</dbReference>
<comment type="function">
    <text evidence="2 5">Catalyzes the epimerization of the C3' and C5'positions of dTDP-6-deoxy-D-xylo-4-hexulose, forming dTDP-6-deoxy-L-lyxo-4-hexulose.</text>
</comment>
<dbReference type="CDD" id="cd00438">
    <property type="entry name" value="cupin_RmlC"/>
    <property type="match status" value="1"/>
</dbReference>
<dbReference type="PANTHER" id="PTHR21047">
    <property type="entry name" value="DTDP-6-DEOXY-D-GLUCOSE-3,5 EPIMERASE"/>
    <property type="match status" value="1"/>
</dbReference>
<evidence type="ECO:0000256" key="5">
    <source>
        <dbReference type="RuleBase" id="RU364069"/>
    </source>
</evidence>
<proteinExistence type="inferred from homology"/>
<keyword evidence="5 6" id="KW-0413">Isomerase</keyword>
<evidence type="ECO:0000256" key="4">
    <source>
        <dbReference type="ARBA" id="ARBA00019595"/>
    </source>
</evidence>
<dbReference type="EC" id="5.1.3.13" evidence="3 5"/>
<comment type="catalytic activity">
    <reaction evidence="1 5">
        <text>dTDP-4-dehydro-6-deoxy-alpha-D-glucose = dTDP-4-dehydro-beta-L-rhamnose</text>
        <dbReference type="Rhea" id="RHEA:16969"/>
        <dbReference type="ChEBI" id="CHEBI:57649"/>
        <dbReference type="ChEBI" id="CHEBI:62830"/>
        <dbReference type="EC" id="5.1.3.13"/>
    </reaction>
</comment>
<comment type="pathway">
    <text evidence="5">Carbohydrate biosynthesis; dTDP-L-rhamnose biosynthesis.</text>
</comment>
<accession>A0ABW1ED49</accession>
<dbReference type="Pfam" id="PF00908">
    <property type="entry name" value="dTDP_sugar_isom"/>
    <property type="match status" value="1"/>
</dbReference>
<dbReference type="PANTHER" id="PTHR21047:SF2">
    <property type="entry name" value="THYMIDINE DIPHOSPHO-4-KETO-RHAMNOSE 3,5-EPIMERASE"/>
    <property type="match status" value="1"/>
</dbReference>
<evidence type="ECO:0000256" key="2">
    <source>
        <dbReference type="ARBA" id="ARBA00001997"/>
    </source>
</evidence>
<comment type="subunit">
    <text evidence="5">Homodimer.</text>
</comment>
<comment type="caution">
    <text evidence="6">The sequence shown here is derived from an EMBL/GenBank/DDBJ whole genome shotgun (WGS) entry which is preliminary data.</text>
</comment>
<dbReference type="RefSeq" id="WP_263337739.1">
    <property type="nucleotide sequence ID" value="NZ_JAGSYH010000004.1"/>
</dbReference>
<dbReference type="InterPro" id="IPR000888">
    <property type="entry name" value="RmlC-like"/>
</dbReference>
<organism evidence="6 7">
    <name type="scientific">Acidicapsa dinghuensis</name>
    <dbReference type="NCBI Taxonomy" id="2218256"/>
    <lineage>
        <taxon>Bacteria</taxon>
        <taxon>Pseudomonadati</taxon>
        <taxon>Acidobacteriota</taxon>
        <taxon>Terriglobia</taxon>
        <taxon>Terriglobales</taxon>
        <taxon>Acidobacteriaceae</taxon>
        <taxon>Acidicapsa</taxon>
    </lineage>
</organism>
<dbReference type="Proteomes" id="UP001596091">
    <property type="component" value="Unassembled WGS sequence"/>
</dbReference>
<comment type="similarity">
    <text evidence="5">Belongs to the dTDP-4-dehydrorhamnose 3,5-epimerase family.</text>
</comment>
<dbReference type="InterPro" id="IPR014710">
    <property type="entry name" value="RmlC-like_jellyroll"/>
</dbReference>
<evidence type="ECO:0000313" key="6">
    <source>
        <dbReference type="EMBL" id="MFC5861914.1"/>
    </source>
</evidence>
<name>A0ABW1ED49_9BACT</name>
<gene>
    <name evidence="6" type="primary">rfbC</name>
    <name evidence="6" type="ORF">ACFPT7_06385</name>
</gene>
<dbReference type="GO" id="GO:0008830">
    <property type="term" value="F:dTDP-4-dehydrorhamnose 3,5-epimerase activity"/>
    <property type="evidence" value="ECO:0007669"/>
    <property type="project" value="UniProtKB-EC"/>
</dbReference>
<evidence type="ECO:0000256" key="1">
    <source>
        <dbReference type="ARBA" id="ARBA00001298"/>
    </source>
</evidence>
<evidence type="ECO:0000313" key="7">
    <source>
        <dbReference type="Proteomes" id="UP001596091"/>
    </source>
</evidence>
<evidence type="ECO:0000256" key="3">
    <source>
        <dbReference type="ARBA" id="ARBA00012098"/>
    </source>
</evidence>
<protein>
    <recommendedName>
        <fullName evidence="4 5">dTDP-4-dehydrorhamnose 3,5-epimerase</fullName>
        <ecNumber evidence="3 5">5.1.3.13</ecNumber>
    </recommendedName>
    <alternativeName>
        <fullName evidence="5">Thymidine diphospho-4-keto-rhamnose 3,5-epimerase</fullName>
    </alternativeName>
</protein>
<reference evidence="7" key="1">
    <citation type="journal article" date="2019" name="Int. J. Syst. Evol. Microbiol.">
        <title>The Global Catalogue of Microorganisms (GCM) 10K type strain sequencing project: providing services to taxonomists for standard genome sequencing and annotation.</title>
        <authorList>
            <consortium name="The Broad Institute Genomics Platform"/>
            <consortium name="The Broad Institute Genome Sequencing Center for Infectious Disease"/>
            <person name="Wu L."/>
            <person name="Ma J."/>
        </authorList>
    </citation>
    <scope>NUCLEOTIDE SEQUENCE [LARGE SCALE GENOMIC DNA]</scope>
    <source>
        <strain evidence="7">JCM 4087</strain>
    </source>
</reference>
<sequence>MNVIETSLPGVIVIEPRVFRDDRGYFFETFNLAKIVEFGLPNQWKQDNFSVSKKNVIRGIHYQIGEPQGKLVRVASGAVLDVIVDLRKSSPTFGKHTTVELSADNLRMVWIPVGFGHGFAALTDNVGLSYKVTDYYSPKAERTVLWNDPALEIDWHVGPEDAILSVKDQAGLRLADAEVFD</sequence>
<dbReference type="Gene3D" id="2.60.120.10">
    <property type="entry name" value="Jelly Rolls"/>
    <property type="match status" value="1"/>
</dbReference>
<dbReference type="InterPro" id="IPR011051">
    <property type="entry name" value="RmlC_Cupin_sf"/>
</dbReference>
<keyword evidence="7" id="KW-1185">Reference proteome</keyword>
<dbReference type="NCBIfam" id="TIGR01221">
    <property type="entry name" value="rmlC"/>
    <property type="match status" value="1"/>
</dbReference>